<dbReference type="SMART" id="SM00382">
    <property type="entry name" value="AAA"/>
    <property type="match status" value="1"/>
</dbReference>
<dbReference type="SUPFAM" id="SSF52540">
    <property type="entry name" value="P-loop containing nucleoside triphosphate hydrolases"/>
    <property type="match status" value="1"/>
</dbReference>
<evidence type="ECO:0000313" key="2">
    <source>
        <dbReference type="EMBL" id="CBJ54349.1"/>
    </source>
</evidence>
<evidence type="ECO:0000259" key="1">
    <source>
        <dbReference type="SMART" id="SM00382"/>
    </source>
</evidence>
<dbReference type="InterPro" id="IPR027417">
    <property type="entry name" value="P-loop_NTPase"/>
</dbReference>
<dbReference type="Pfam" id="PF13476">
    <property type="entry name" value="AAA_23"/>
    <property type="match status" value="1"/>
</dbReference>
<dbReference type="PANTHER" id="PTHR43581:SF2">
    <property type="entry name" value="EXCINUCLEASE ATPASE SUBUNIT"/>
    <property type="match status" value="1"/>
</dbReference>
<dbReference type="PATRIC" id="fig|859656.5.peg.4730"/>
<dbReference type="Gene3D" id="3.40.50.300">
    <property type="entry name" value="P-loop containing nucleotide triphosphate hydrolases"/>
    <property type="match status" value="2"/>
</dbReference>
<dbReference type="InterPro" id="IPR038729">
    <property type="entry name" value="Rad50/SbcC_AAA"/>
</dbReference>
<dbReference type="InterPro" id="IPR051396">
    <property type="entry name" value="Bact_Antivir_Def_Nuclease"/>
</dbReference>
<dbReference type="EMBL" id="FP885907">
    <property type="protein sequence ID" value="CBJ54349.1"/>
    <property type="molecule type" value="Genomic_DNA"/>
</dbReference>
<dbReference type="Pfam" id="PF13175">
    <property type="entry name" value="AAA_15"/>
    <property type="match status" value="1"/>
</dbReference>
<sequence length="505" mass="55594">MTTLNSQGFRSEIRESAIKDLLEKVTKRKYGKYLLRVRMQKLRGFEETSVTFDFPVTALVGPNGGGKTTILGAAAIAYDTVPPRQFFAKSGKFDESMLNWRLEHELIDREVNKTDAIRRTASFTSMKWSRDTVKRDVAVFGVARTVPANERKELQKCATGTFAVDPNRVDSIQEPVIKAVGRILGKDISGYTHIRVDDSGRVSLLTGTTERGTAYSEFHFGAGESSIIRMVMKIESLGDNCLILIEEIENGLHPVATVRMVEYLIDVANRKSAQTIFTTHSNEALKPLPPEAIWASVSGHVYQGKLDVAALRAIAGQIDARLALFCEDEFAAAWLRAILRSQNDVAAEAIEIHAMLGDGTAVKVNKNHNVDPSSKFPSACFIDGDSQQNESASDRVIRLPGNAPEAFIFDTVMEKAASVGGILSVRLLQPHSSSDNVLSVLRDKRITNHDPHILYAQIGQDIGLLPESTVRDAFLATWVEAFPEQCLALLEPLKGILPMLAESEQ</sequence>
<keyword evidence="2" id="KW-0614">Plasmid</keyword>
<gene>
    <name evidence="2" type="ORF">RCFBP_mp30264</name>
</gene>
<dbReference type="InterPro" id="IPR041685">
    <property type="entry name" value="AAA_GajA/Old/RecF-like"/>
</dbReference>
<geneLocation type="plasmid" evidence="2">
    <name>RCFBPv3_mp</name>
</geneLocation>
<proteinExistence type="predicted"/>
<dbReference type="GO" id="GO:0016887">
    <property type="term" value="F:ATP hydrolysis activity"/>
    <property type="evidence" value="ECO:0007669"/>
    <property type="project" value="InterPro"/>
</dbReference>
<dbReference type="AlphaFoldDB" id="D8P613"/>
<feature type="domain" description="AAA+ ATPase" evidence="1">
    <location>
        <begin position="53"/>
        <end position="307"/>
    </location>
</feature>
<dbReference type="InterPro" id="IPR003593">
    <property type="entry name" value="AAA+_ATPase"/>
</dbReference>
<protein>
    <recommendedName>
        <fullName evidence="1">AAA+ ATPase domain-containing protein</fullName>
    </recommendedName>
</protein>
<reference evidence="2" key="1">
    <citation type="journal article" date="2010" name="BMC Genomics">
        <title>Genomes of three tomato pathogens within the Ralstonia solanacearum species complex reveal significant evolutionary divergence.</title>
        <authorList>
            <person name="Remenant B."/>
            <person name="Coupat-Goutaland B."/>
            <person name="Guidot A."/>
            <person name="Cellier G."/>
            <person name="Wicker E."/>
            <person name="Allen C."/>
            <person name="Fegan M."/>
            <person name="Pruvost O."/>
            <person name="Elbaz M."/>
            <person name="Calteau A."/>
            <person name="Salvignol G."/>
            <person name="Mornico D."/>
            <person name="Mangenot S."/>
            <person name="Barbe V."/>
            <person name="Medigue C."/>
            <person name="Prior P."/>
        </authorList>
    </citation>
    <scope>NUCLEOTIDE SEQUENCE [LARGE SCALE GENOMIC DNA]</scope>
    <source>
        <strain evidence="2">CFBP2957</strain>
        <plasmid evidence="2">RCFBPv3_mp</plasmid>
    </source>
</reference>
<accession>D8P613</accession>
<organism evidence="2">
    <name type="scientific">Ralstonia solanacearum CFBP2957</name>
    <dbReference type="NCBI Taxonomy" id="859656"/>
    <lineage>
        <taxon>Bacteria</taxon>
        <taxon>Pseudomonadati</taxon>
        <taxon>Pseudomonadota</taxon>
        <taxon>Betaproteobacteria</taxon>
        <taxon>Burkholderiales</taxon>
        <taxon>Burkholderiaceae</taxon>
        <taxon>Ralstonia</taxon>
        <taxon>Ralstonia solanacearum species complex</taxon>
    </lineage>
</organism>
<dbReference type="RefSeq" id="WP_013208820.1">
    <property type="nucleotide sequence ID" value="NC_014309.1"/>
</dbReference>
<dbReference type="PANTHER" id="PTHR43581">
    <property type="entry name" value="ATP/GTP PHOSPHATASE"/>
    <property type="match status" value="1"/>
</dbReference>
<name>D8P613_RALSL</name>
<dbReference type="GO" id="GO:0006302">
    <property type="term" value="P:double-strand break repair"/>
    <property type="evidence" value="ECO:0007669"/>
    <property type="project" value="InterPro"/>
</dbReference>
<reference evidence="2" key="2">
    <citation type="submission" date="2010-02" db="EMBL/GenBank/DDBJ databases">
        <authorList>
            <person name="Genoscope - CEA"/>
        </authorList>
    </citation>
    <scope>NUCLEOTIDE SEQUENCE</scope>
    <source>
        <strain evidence="2">CFBP2957</strain>
        <plasmid evidence="2">RCFBPv3_mp</plasmid>
    </source>
</reference>